<feature type="coiled-coil region" evidence="4">
    <location>
        <begin position="327"/>
        <end position="354"/>
    </location>
</feature>
<dbReference type="Pfam" id="PF12729">
    <property type="entry name" value="4HB_MCP_1"/>
    <property type="match status" value="1"/>
</dbReference>
<feature type="transmembrane region" description="Helical" evidence="5">
    <location>
        <begin position="197"/>
        <end position="216"/>
    </location>
</feature>
<dbReference type="InterPro" id="IPR024478">
    <property type="entry name" value="HlyB_4HB_MCP"/>
</dbReference>
<dbReference type="Proteomes" id="UP001333102">
    <property type="component" value="Chromosome"/>
</dbReference>
<dbReference type="EMBL" id="CP141614">
    <property type="protein sequence ID" value="WRP14287.1"/>
    <property type="molecule type" value="Genomic_DNA"/>
</dbReference>
<dbReference type="SUPFAM" id="SSF58104">
    <property type="entry name" value="Methyl-accepting chemotaxis protein (MCP) signaling domain"/>
    <property type="match status" value="1"/>
</dbReference>
<dbReference type="InterPro" id="IPR004090">
    <property type="entry name" value="Chemotax_Me-accpt_rcpt"/>
</dbReference>
<dbReference type="InterPro" id="IPR003660">
    <property type="entry name" value="HAMP_dom"/>
</dbReference>
<sequence>MTFLRNLRVSIKVLLIVAINVTISVVIGAWAIRGMGTMEQALERVYQGDVLALEAASQAERAARRIAVEGLTMALAAASGATSDLATYEANIRGYQADFQAAVESYLATSPSSGERQLVERIMATWEPYVRAVAGFTALARSGADTAAVIQALERDVVPLRQTLMSQIEELQGLNVDAARQRHDDNQRLYGSTRSGLLALIVVGAVLGIAVSMGMARLVTRPLGAMVAGAQRMAVGDLTRRVGHAGRDEVGMAARALDEAAEGLLRLIRTVRQSAEQVASASEELASSAEEVGRAVEQVAETVDQMAKGGQRQSAAAGTTSENARAMGEMVREVAEATRQMAEQADQAARLARDGQAALGAITQRMAHIEETVGESGRAVQDLGQRSQRIGQIVDVITGIAEQTNLLALNAAIEAARAGEQGRGFAVVAEEVRKLAEQSRQAAAQIATLVSEIREEVERAVRNTQAGSLAVAEGVQEVEASGQTFEAITHAVNRMVEQLHQVSATAQRMAEAGDQVVKAVDEIAAITEENAAGAQEVASTTQEQSSAVQEIASSAGSLADMAQALMKAVEAFKV</sequence>
<dbReference type="PROSITE" id="PS50111">
    <property type="entry name" value="CHEMOTAXIS_TRANSDUC_2"/>
    <property type="match status" value="1"/>
</dbReference>
<accession>A0ABZ1BQA2</accession>
<feature type="domain" description="HAMP" evidence="7">
    <location>
        <begin position="217"/>
        <end position="269"/>
    </location>
</feature>
<dbReference type="CDD" id="cd06225">
    <property type="entry name" value="HAMP"/>
    <property type="match status" value="1"/>
</dbReference>
<dbReference type="Pfam" id="PF00672">
    <property type="entry name" value="HAMP"/>
    <property type="match status" value="1"/>
</dbReference>
<evidence type="ECO:0000256" key="3">
    <source>
        <dbReference type="PROSITE-ProRule" id="PRU00284"/>
    </source>
</evidence>
<dbReference type="Pfam" id="PF00015">
    <property type="entry name" value="MCPsignal"/>
    <property type="match status" value="1"/>
</dbReference>
<evidence type="ECO:0000256" key="4">
    <source>
        <dbReference type="SAM" id="Coils"/>
    </source>
</evidence>
<keyword evidence="5" id="KW-0812">Transmembrane</keyword>
<dbReference type="InterPro" id="IPR004089">
    <property type="entry name" value="MCPsignal_dom"/>
</dbReference>
<evidence type="ECO:0000259" key="6">
    <source>
        <dbReference type="PROSITE" id="PS50111"/>
    </source>
</evidence>
<reference evidence="9" key="1">
    <citation type="submission" date="2023-12" db="EMBL/GenBank/DDBJ databases">
        <title>Novel isolates from deep terrestrial aquifers shed light on the physiology and ecology of the class Limnochordia.</title>
        <authorList>
            <person name="Karnachuk O.V."/>
            <person name="Lukina A.P."/>
            <person name="Avakyan M.R."/>
            <person name="Kadnikov V."/>
            <person name="Begmatov S."/>
            <person name="Beletsky A.V."/>
            <person name="Mardanov A.V."/>
            <person name="Ravin N.V."/>
        </authorList>
    </citation>
    <scope>NUCLEOTIDE SEQUENCE [LARGE SCALE GENOMIC DNA]</scope>
    <source>
        <strain evidence="9">LN</strain>
    </source>
</reference>
<dbReference type="RefSeq" id="WP_324668596.1">
    <property type="nucleotide sequence ID" value="NZ_CP141614.1"/>
</dbReference>
<keyword evidence="9" id="KW-1185">Reference proteome</keyword>
<protein>
    <submittedName>
        <fullName evidence="8">Methyl-accepting chemotaxis protein</fullName>
    </submittedName>
</protein>
<keyword evidence="1 3" id="KW-0807">Transducer</keyword>
<dbReference type="PRINTS" id="PR00260">
    <property type="entry name" value="CHEMTRNSDUCR"/>
</dbReference>
<keyword evidence="4" id="KW-0175">Coiled coil</keyword>
<evidence type="ECO:0000256" key="2">
    <source>
        <dbReference type="ARBA" id="ARBA00029447"/>
    </source>
</evidence>
<keyword evidence="5" id="KW-1133">Transmembrane helix</keyword>
<dbReference type="Gene3D" id="1.10.287.950">
    <property type="entry name" value="Methyl-accepting chemotaxis protein"/>
    <property type="match status" value="1"/>
</dbReference>
<comment type="similarity">
    <text evidence="2">Belongs to the methyl-accepting chemotaxis (MCP) protein family.</text>
</comment>
<dbReference type="PROSITE" id="PS50885">
    <property type="entry name" value="HAMP"/>
    <property type="match status" value="1"/>
</dbReference>
<feature type="domain" description="Methyl-accepting transducer" evidence="6">
    <location>
        <begin position="288"/>
        <end position="524"/>
    </location>
</feature>
<evidence type="ECO:0000259" key="7">
    <source>
        <dbReference type="PROSITE" id="PS50885"/>
    </source>
</evidence>
<dbReference type="PANTHER" id="PTHR32089:SF112">
    <property type="entry name" value="LYSOZYME-LIKE PROTEIN-RELATED"/>
    <property type="match status" value="1"/>
</dbReference>
<dbReference type="SMART" id="SM00304">
    <property type="entry name" value="HAMP"/>
    <property type="match status" value="2"/>
</dbReference>
<evidence type="ECO:0000256" key="5">
    <source>
        <dbReference type="SAM" id="Phobius"/>
    </source>
</evidence>
<name>A0ABZ1BQA2_9FIRM</name>
<evidence type="ECO:0000313" key="8">
    <source>
        <dbReference type="EMBL" id="WRP14287.1"/>
    </source>
</evidence>
<evidence type="ECO:0000256" key="1">
    <source>
        <dbReference type="ARBA" id="ARBA00023224"/>
    </source>
</evidence>
<dbReference type="CDD" id="cd11386">
    <property type="entry name" value="MCP_signal"/>
    <property type="match status" value="1"/>
</dbReference>
<dbReference type="SMART" id="SM00283">
    <property type="entry name" value="MA"/>
    <property type="match status" value="1"/>
</dbReference>
<gene>
    <name evidence="8" type="ORF">VLY81_12815</name>
</gene>
<keyword evidence="5" id="KW-0472">Membrane</keyword>
<dbReference type="PANTHER" id="PTHR32089">
    <property type="entry name" value="METHYL-ACCEPTING CHEMOTAXIS PROTEIN MCPB"/>
    <property type="match status" value="1"/>
</dbReference>
<proteinExistence type="inferred from homology"/>
<evidence type="ECO:0000313" key="9">
    <source>
        <dbReference type="Proteomes" id="UP001333102"/>
    </source>
</evidence>
<organism evidence="8 9">
    <name type="scientific">Geochorda subterranea</name>
    <dbReference type="NCBI Taxonomy" id="3109564"/>
    <lineage>
        <taxon>Bacteria</taxon>
        <taxon>Bacillati</taxon>
        <taxon>Bacillota</taxon>
        <taxon>Limnochordia</taxon>
        <taxon>Limnochordales</taxon>
        <taxon>Geochordaceae</taxon>
        <taxon>Geochorda</taxon>
    </lineage>
</organism>
<feature type="transmembrane region" description="Helical" evidence="5">
    <location>
        <begin position="13"/>
        <end position="32"/>
    </location>
</feature>